<reference evidence="3" key="4">
    <citation type="journal article" date="2008" name="Nucleic Acids Res.">
        <title>The rice annotation project database (RAP-DB): 2008 update.</title>
        <authorList>
            <consortium name="The rice annotation project (RAP)"/>
        </authorList>
    </citation>
    <scope>GENOME REANNOTATION</scope>
    <source>
        <strain evidence="3">cv. Nipponbare</strain>
    </source>
</reference>
<accession>Q69KM3</accession>
<dbReference type="Proteomes" id="UP000000763">
    <property type="component" value="Chromosome 6"/>
</dbReference>
<reference evidence="1" key="2">
    <citation type="submission" date="2002-11" db="EMBL/GenBank/DDBJ databases">
        <title>Oryza sativa nipponbare(GA3) genomic DNA, chromosome 6, BAC clone:OSJNBb0005A05.</title>
        <authorList>
            <person name="Sasaki T."/>
            <person name="Matsumoto T."/>
            <person name="Katayose Y."/>
        </authorList>
    </citation>
    <scope>NUCLEOTIDE SEQUENCE</scope>
</reference>
<evidence type="ECO:0000313" key="3">
    <source>
        <dbReference type="Proteomes" id="UP000000763"/>
    </source>
</evidence>
<name>Q69KM3_ORYSJ</name>
<gene>
    <name evidence="1" type="ORF">OSJNBb0005A05.8</name>
    <name evidence="2" type="ORF">P0470C02.19</name>
</gene>
<sequence length="90" mass="9668">MAEQAANAKHVADILCAGVRVDRLLRGPNAAVVVGRVEEQNLGLSQAEEAQIKQGWSTLEVRRNILPAATGCSCSSPSRLGLFFQPHRMA</sequence>
<dbReference type="EMBL" id="AP003508">
    <property type="protein sequence ID" value="BAD72458.1"/>
    <property type="molecule type" value="Genomic_DNA"/>
</dbReference>
<reference evidence="2" key="1">
    <citation type="submission" date="2001-04" db="EMBL/GenBank/DDBJ databases">
        <title>Oryza sativa nipponbare(GA3) genomic DNA, chromosome 6, PAC clone:P0470C02.</title>
        <authorList>
            <person name="Sasaki T."/>
            <person name="Matsumoto T."/>
            <person name="Yamamoto K."/>
        </authorList>
    </citation>
    <scope>NUCLEOTIDE SEQUENCE</scope>
</reference>
<dbReference type="AlphaFoldDB" id="Q69KM3"/>
<organism evidence="1 3">
    <name type="scientific">Oryza sativa subsp. japonica</name>
    <name type="common">Rice</name>
    <dbReference type="NCBI Taxonomy" id="39947"/>
    <lineage>
        <taxon>Eukaryota</taxon>
        <taxon>Viridiplantae</taxon>
        <taxon>Streptophyta</taxon>
        <taxon>Embryophyta</taxon>
        <taxon>Tracheophyta</taxon>
        <taxon>Spermatophyta</taxon>
        <taxon>Magnoliopsida</taxon>
        <taxon>Liliopsida</taxon>
        <taxon>Poales</taxon>
        <taxon>Poaceae</taxon>
        <taxon>BOP clade</taxon>
        <taxon>Oryzoideae</taxon>
        <taxon>Oryzeae</taxon>
        <taxon>Oryzinae</taxon>
        <taxon>Oryza</taxon>
        <taxon>Oryza sativa</taxon>
    </lineage>
</organism>
<protein>
    <submittedName>
        <fullName evidence="1">Uncharacterized protein</fullName>
    </submittedName>
</protein>
<reference evidence="3" key="3">
    <citation type="journal article" date="2005" name="Nature">
        <title>The map-based sequence of the rice genome.</title>
        <authorList>
            <consortium name="International rice genome sequencing project (IRGSP)"/>
            <person name="Matsumoto T."/>
            <person name="Wu J."/>
            <person name="Kanamori H."/>
            <person name="Katayose Y."/>
            <person name="Fujisawa M."/>
            <person name="Namiki N."/>
            <person name="Mizuno H."/>
            <person name="Yamamoto K."/>
            <person name="Antonio B.A."/>
            <person name="Baba T."/>
            <person name="Sakata K."/>
            <person name="Nagamura Y."/>
            <person name="Aoki H."/>
            <person name="Arikawa K."/>
            <person name="Arita K."/>
            <person name="Bito T."/>
            <person name="Chiden Y."/>
            <person name="Fujitsuka N."/>
            <person name="Fukunaka R."/>
            <person name="Hamada M."/>
            <person name="Harada C."/>
            <person name="Hayashi A."/>
            <person name="Hijishita S."/>
            <person name="Honda M."/>
            <person name="Hosokawa S."/>
            <person name="Ichikawa Y."/>
            <person name="Idonuma A."/>
            <person name="Iijima M."/>
            <person name="Ikeda M."/>
            <person name="Ikeno M."/>
            <person name="Ito K."/>
            <person name="Ito S."/>
            <person name="Ito T."/>
            <person name="Ito Y."/>
            <person name="Ito Y."/>
            <person name="Iwabuchi A."/>
            <person name="Kamiya K."/>
            <person name="Karasawa W."/>
            <person name="Kurita K."/>
            <person name="Katagiri S."/>
            <person name="Kikuta A."/>
            <person name="Kobayashi H."/>
            <person name="Kobayashi N."/>
            <person name="Machita K."/>
            <person name="Maehara T."/>
            <person name="Masukawa M."/>
            <person name="Mizubayashi T."/>
            <person name="Mukai Y."/>
            <person name="Nagasaki H."/>
            <person name="Nagata Y."/>
            <person name="Naito S."/>
            <person name="Nakashima M."/>
            <person name="Nakama Y."/>
            <person name="Nakamichi Y."/>
            <person name="Nakamura M."/>
            <person name="Meguro A."/>
            <person name="Negishi M."/>
            <person name="Ohta I."/>
            <person name="Ohta T."/>
            <person name="Okamoto M."/>
            <person name="Ono N."/>
            <person name="Saji S."/>
            <person name="Sakaguchi M."/>
            <person name="Sakai K."/>
            <person name="Shibata M."/>
            <person name="Shimokawa T."/>
            <person name="Song J."/>
            <person name="Takazaki Y."/>
            <person name="Terasawa K."/>
            <person name="Tsugane M."/>
            <person name="Tsuji K."/>
            <person name="Ueda S."/>
            <person name="Waki K."/>
            <person name="Yamagata H."/>
            <person name="Yamamoto M."/>
            <person name="Yamamoto S."/>
            <person name="Yamane H."/>
            <person name="Yoshiki S."/>
            <person name="Yoshihara R."/>
            <person name="Yukawa K."/>
            <person name="Zhong H."/>
            <person name="Yano M."/>
            <person name="Yuan Q."/>
            <person name="Ouyang S."/>
            <person name="Liu J."/>
            <person name="Jones K.M."/>
            <person name="Gansberger K."/>
            <person name="Moffat K."/>
            <person name="Hill J."/>
            <person name="Bera J."/>
            <person name="Fadrosh D."/>
            <person name="Jin S."/>
            <person name="Johri S."/>
            <person name="Kim M."/>
            <person name="Overton L."/>
            <person name="Reardon M."/>
            <person name="Tsitrin T."/>
            <person name="Vuong H."/>
            <person name="Weaver B."/>
            <person name="Ciecko A."/>
            <person name="Tallon L."/>
            <person name="Jackson J."/>
            <person name="Pai G."/>
            <person name="Aken S.V."/>
            <person name="Utterback T."/>
            <person name="Reidmuller S."/>
            <person name="Feldblyum T."/>
            <person name="Hsiao J."/>
            <person name="Zismann V."/>
            <person name="Iobst S."/>
            <person name="de Vazeille A.R."/>
            <person name="Buell C.R."/>
            <person name="Ying K."/>
            <person name="Li Y."/>
            <person name="Lu T."/>
            <person name="Huang Y."/>
            <person name="Zhao Q."/>
            <person name="Feng Q."/>
            <person name="Zhang L."/>
            <person name="Zhu J."/>
            <person name="Weng Q."/>
            <person name="Mu J."/>
            <person name="Lu Y."/>
            <person name="Fan D."/>
            <person name="Liu Y."/>
            <person name="Guan J."/>
            <person name="Zhang Y."/>
            <person name="Yu S."/>
            <person name="Liu X."/>
            <person name="Zhang Y."/>
            <person name="Hong G."/>
            <person name="Han B."/>
            <person name="Choisne N."/>
            <person name="Demange N."/>
            <person name="Orjeda G."/>
            <person name="Samain S."/>
            <person name="Cattolico L."/>
            <person name="Pelletier E."/>
            <person name="Couloux A."/>
            <person name="Segurens B."/>
            <person name="Wincker P."/>
            <person name="D'Hont A."/>
            <person name="Scarpelli C."/>
            <person name="Weissenbach J."/>
            <person name="Salanoubat M."/>
            <person name="Quetier F."/>
            <person name="Yu Y."/>
            <person name="Kim H.R."/>
            <person name="Rambo T."/>
            <person name="Currie J."/>
            <person name="Collura K."/>
            <person name="Luo M."/>
            <person name="Yang T."/>
            <person name="Ammiraju J.S.S."/>
            <person name="Engler F."/>
            <person name="Soderlund C."/>
            <person name="Wing R.A."/>
            <person name="Palmer L.E."/>
            <person name="de la Bastide M."/>
            <person name="Spiegel L."/>
            <person name="Nascimento L."/>
            <person name="Zutavern T."/>
            <person name="O'Shaughnessy A."/>
            <person name="Dike S."/>
            <person name="Dedhia N."/>
            <person name="Preston R."/>
            <person name="Balija V."/>
            <person name="McCombie W.R."/>
            <person name="Chow T."/>
            <person name="Chen H."/>
            <person name="Chung M."/>
            <person name="Chen C."/>
            <person name="Shaw J."/>
            <person name="Wu H."/>
            <person name="Hsiao K."/>
            <person name="Chao Y."/>
            <person name="Chu M."/>
            <person name="Cheng C."/>
            <person name="Hour A."/>
            <person name="Lee P."/>
            <person name="Lin S."/>
            <person name="Lin Y."/>
            <person name="Liou J."/>
            <person name="Liu S."/>
            <person name="Hsing Y."/>
            <person name="Raghuvanshi S."/>
            <person name="Mohanty A."/>
            <person name="Bharti A.K."/>
            <person name="Gaur A."/>
            <person name="Gupta V."/>
            <person name="Kumar D."/>
            <person name="Ravi V."/>
            <person name="Vij S."/>
            <person name="Kapur A."/>
            <person name="Khurana P."/>
            <person name="Khurana P."/>
            <person name="Khurana J.P."/>
            <person name="Tyagi A.K."/>
            <person name="Gaikwad K."/>
            <person name="Singh A."/>
            <person name="Dalal V."/>
            <person name="Srivastava S."/>
            <person name="Dixit A."/>
            <person name="Pal A.K."/>
            <person name="Ghazi I.A."/>
            <person name="Yadav M."/>
            <person name="Pandit A."/>
            <person name="Bhargava A."/>
            <person name="Sureshbabu K."/>
            <person name="Batra K."/>
            <person name="Sharma T.R."/>
            <person name="Mohapatra T."/>
            <person name="Singh N.K."/>
            <person name="Messing J."/>
            <person name="Nelson A.B."/>
            <person name="Fuks G."/>
            <person name="Kavchok S."/>
            <person name="Keizer G."/>
            <person name="Linton E."/>
            <person name="Llaca V."/>
            <person name="Song R."/>
            <person name="Tanyolac B."/>
            <person name="Young S."/>
            <person name="Ho-Il K."/>
            <person name="Hahn J.H."/>
            <person name="Sangsakoo G."/>
            <person name="Vanavichit A."/>
            <person name="de Mattos Luiz.A.T."/>
            <person name="Zimmer P.D."/>
            <person name="Malone G."/>
            <person name="Dellagostin O."/>
            <person name="de Oliveira A.C."/>
            <person name="Bevan M."/>
            <person name="Bancroft I."/>
            <person name="Minx P."/>
            <person name="Cordum H."/>
            <person name="Wilson R."/>
            <person name="Cheng Z."/>
            <person name="Jin W."/>
            <person name="Jiang J."/>
            <person name="Leong S.A."/>
            <person name="Iwama H."/>
            <person name="Gojobori T."/>
            <person name="Itoh T."/>
            <person name="Niimura Y."/>
            <person name="Fujii Y."/>
            <person name="Habara T."/>
            <person name="Sakai H."/>
            <person name="Sato Y."/>
            <person name="Wilson G."/>
            <person name="Kumar K."/>
            <person name="McCouch S."/>
            <person name="Juretic N."/>
            <person name="Hoen D."/>
            <person name="Wright S."/>
            <person name="Bruskiewich R."/>
            <person name="Bureau T."/>
            <person name="Miyao A."/>
            <person name="Hirochika H."/>
            <person name="Nishikawa T."/>
            <person name="Kadowaki K."/>
            <person name="Sugiura M."/>
            <person name="Burr B."/>
            <person name="Sasaki T."/>
        </authorList>
    </citation>
    <scope>NUCLEOTIDE SEQUENCE [LARGE SCALE GENOMIC DNA]</scope>
    <source>
        <strain evidence="3">cv. Nipponbare</strain>
    </source>
</reference>
<dbReference type="EMBL" id="AP005913">
    <property type="protein sequence ID" value="BAD36517.1"/>
    <property type="molecule type" value="Genomic_DNA"/>
</dbReference>
<proteinExistence type="predicted"/>
<evidence type="ECO:0000313" key="2">
    <source>
        <dbReference type="EMBL" id="BAD72458.1"/>
    </source>
</evidence>
<evidence type="ECO:0000313" key="1">
    <source>
        <dbReference type="EMBL" id="BAD36517.1"/>
    </source>
</evidence>